<comment type="cofactor">
    <cofactor evidence="8">
        <name>Mg(2+)</name>
        <dbReference type="ChEBI" id="CHEBI:18420"/>
    </cofactor>
</comment>
<name>A0A7X5R2H3_9MICO</name>
<dbReference type="InterPro" id="IPR004568">
    <property type="entry name" value="Ppantetheine-prot_Trfase_dom"/>
</dbReference>
<evidence type="ECO:0000256" key="6">
    <source>
        <dbReference type="ARBA" id="ARBA00023098"/>
    </source>
</evidence>
<evidence type="ECO:0000256" key="2">
    <source>
        <dbReference type="ARBA" id="ARBA00022679"/>
    </source>
</evidence>
<feature type="domain" description="4'-phosphopantetheinyl transferase" evidence="9">
    <location>
        <begin position="4"/>
        <end position="87"/>
    </location>
</feature>
<dbReference type="InterPro" id="IPR037143">
    <property type="entry name" value="4-PPantetheinyl_Trfase_dom_sf"/>
</dbReference>
<dbReference type="EMBL" id="JAAMOX010000002">
    <property type="protein sequence ID" value="NIH54170.1"/>
    <property type="molecule type" value="Genomic_DNA"/>
</dbReference>
<keyword evidence="3 8" id="KW-0479">Metal-binding</keyword>
<dbReference type="InterPro" id="IPR008278">
    <property type="entry name" value="4-PPantetheinyl_Trfase_dom"/>
</dbReference>
<evidence type="ECO:0000256" key="3">
    <source>
        <dbReference type="ARBA" id="ARBA00022723"/>
    </source>
</evidence>
<keyword evidence="1 8" id="KW-0444">Lipid biosynthesis</keyword>
<feature type="binding site" evidence="8">
    <location>
        <position position="50"/>
    </location>
    <ligand>
        <name>Mg(2+)</name>
        <dbReference type="ChEBI" id="CHEBI:18420"/>
    </ligand>
</feature>
<keyword evidence="2 8" id="KW-0808">Transferase</keyword>
<evidence type="ECO:0000313" key="11">
    <source>
        <dbReference type="Proteomes" id="UP000541033"/>
    </source>
</evidence>
<dbReference type="GO" id="GO:0005737">
    <property type="term" value="C:cytoplasm"/>
    <property type="evidence" value="ECO:0007669"/>
    <property type="project" value="UniProtKB-SubCell"/>
</dbReference>
<reference evidence="10 11" key="1">
    <citation type="submission" date="2020-02" db="EMBL/GenBank/DDBJ databases">
        <title>Sequencing the genomes of 1000 actinobacteria strains.</title>
        <authorList>
            <person name="Klenk H.-P."/>
        </authorList>
    </citation>
    <scope>NUCLEOTIDE SEQUENCE [LARGE SCALE GENOMIC DNA]</scope>
    <source>
        <strain evidence="10 11">DSM 27960</strain>
    </source>
</reference>
<comment type="function">
    <text evidence="8">Transfers the 4'-phosphopantetheine moiety from coenzyme A to a Ser of acyl-carrier-protein.</text>
</comment>
<keyword evidence="8" id="KW-0963">Cytoplasm</keyword>
<dbReference type="Pfam" id="PF01648">
    <property type="entry name" value="ACPS"/>
    <property type="match status" value="1"/>
</dbReference>
<dbReference type="GO" id="GO:0006633">
    <property type="term" value="P:fatty acid biosynthetic process"/>
    <property type="evidence" value="ECO:0007669"/>
    <property type="project" value="UniProtKB-UniRule"/>
</dbReference>
<dbReference type="InterPro" id="IPR002582">
    <property type="entry name" value="ACPS"/>
</dbReference>
<evidence type="ECO:0000256" key="8">
    <source>
        <dbReference type="HAMAP-Rule" id="MF_00101"/>
    </source>
</evidence>
<dbReference type="GO" id="GO:0000287">
    <property type="term" value="F:magnesium ion binding"/>
    <property type="evidence" value="ECO:0007669"/>
    <property type="project" value="UniProtKB-UniRule"/>
</dbReference>
<comment type="subcellular location">
    <subcellularLocation>
        <location evidence="8">Cytoplasm</location>
    </subcellularLocation>
</comment>
<feature type="binding site" evidence="8">
    <location>
        <position position="8"/>
    </location>
    <ligand>
        <name>Mg(2+)</name>
        <dbReference type="ChEBI" id="CHEBI:18420"/>
    </ligand>
</feature>
<dbReference type="EC" id="2.7.8.7" evidence="8"/>
<dbReference type="NCBIfam" id="TIGR00556">
    <property type="entry name" value="pantethn_trn"/>
    <property type="match status" value="1"/>
</dbReference>
<sequence length="119" mass="12834">MILGIGVDTAEIARFERSLRRTPALATRLFAEQERMLPVWSLAARFAAKEALIKALGGDHELGWHDMVIPATAGARPSFELTEALAAVRERIGVTNIHLSLTHDGGMATAFVVVEGDPS</sequence>
<keyword evidence="6 8" id="KW-0443">Lipid metabolism</keyword>
<dbReference type="NCBIfam" id="NF000832">
    <property type="entry name" value="PRK00070.3-2"/>
    <property type="match status" value="1"/>
</dbReference>
<proteinExistence type="inferred from homology"/>
<evidence type="ECO:0000256" key="1">
    <source>
        <dbReference type="ARBA" id="ARBA00022516"/>
    </source>
</evidence>
<dbReference type="SUPFAM" id="SSF56214">
    <property type="entry name" value="4'-phosphopantetheinyl transferase"/>
    <property type="match status" value="1"/>
</dbReference>
<comment type="catalytic activity">
    <reaction evidence="8">
        <text>apo-[ACP] + CoA = holo-[ACP] + adenosine 3',5'-bisphosphate + H(+)</text>
        <dbReference type="Rhea" id="RHEA:12068"/>
        <dbReference type="Rhea" id="RHEA-COMP:9685"/>
        <dbReference type="Rhea" id="RHEA-COMP:9690"/>
        <dbReference type="ChEBI" id="CHEBI:15378"/>
        <dbReference type="ChEBI" id="CHEBI:29999"/>
        <dbReference type="ChEBI" id="CHEBI:57287"/>
        <dbReference type="ChEBI" id="CHEBI:58343"/>
        <dbReference type="ChEBI" id="CHEBI:64479"/>
        <dbReference type="EC" id="2.7.8.7"/>
    </reaction>
</comment>
<organism evidence="10 11">
    <name type="scientific">Lysinibacter cavernae</name>
    <dbReference type="NCBI Taxonomy" id="1640652"/>
    <lineage>
        <taxon>Bacteria</taxon>
        <taxon>Bacillati</taxon>
        <taxon>Actinomycetota</taxon>
        <taxon>Actinomycetes</taxon>
        <taxon>Micrococcales</taxon>
        <taxon>Microbacteriaceae</taxon>
        <taxon>Lysinibacter</taxon>
    </lineage>
</organism>
<evidence type="ECO:0000313" key="10">
    <source>
        <dbReference type="EMBL" id="NIH54170.1"/>
    </source>
</evidence>
<dbReference type="GO" id="GO:0008897">
    <property type="term" value="F:holo-[acyl-carrier-protein] synthase activity"/>
    <property type="evidence" value="ECO:0007669"/>
    <property type="project" value="UniProtKB-UniRule"/>
</dbReference>
<keyword evidence="4 8" id="KW-0276">Fatty acid metabolism</keyword>
<keyword evidence="5 8" id="KW-0460">Magnesium</keyword>
<evidence type="ECO:0000256" key="5">
    <source>
        <dbReference type="ARBA" id="ARBA00022842"/>
    </source>
</evidence>
<evidence type="ECO:0000256" key="7">
    <source>
        <dbReference type="ARBA" id="ARBA00023160"/>
    </source>
</evidence>
<gene>
    <name evidence="8" type="primary">acpS</name>
    <name evidence="10" type="ORF">FHX76_002066</name>
</gene>
<evidence type="ECO:0000259" key="9">
    <source>
        <dbReference type="Pfam" id="PF01648"/>
    </source>
</evidence>
<protein>
    <recommendedName>
        <fullName evidence="8">Holo-[acyl-carrier-protein] synthase</fullName>
        <shortName evidence="8">Holo-ACP synthase</shortName>
        <ecNumber evidence="8">2.7.8.7</ecNumber>
    </recommendedName>
    <alternativeName>
        <fullName evidence="8">4'-phosphopantetheinyl transferase AcpS</fullName>
    </alternativeName>
</protein>
<comment type="similarity">
    <text evidence="8">Belongs to the P-Pant transferase superfamily. AcpS family.</text>
</comment>
<dbReference type="Gene3D" id="3.90.470.20">
    <property type="entry name" value="4'-phosphopantetheinyl transferase domain"/>
    <property type="match status" value="1"/>
</dbReference>
<keyword evidence="7 8" id="KW-0275">Fatty acid biosynthesis</keyword>
<accession>A0A7X5R2H3</accession>
<dbReference type="RefSeq" id="WP_167150582.1">
    <property type="nucleotide sequence ID" value="NZ_JAAMOX010000002.1"/>
</dbReference>
<dbReference type="AlphaFoldDB" id="A0A7X5R2H3"/>
<evidence type="ECO:0000256" key="4">
    <source>
        <dbReference type="ARBA" id="ARBA00022832"/>
    </source>
</evidence>
<dbReference type="Proteomes" id="UP000541033">
    <property type="component" value="Unassembled WGS sequence"/>
</dbReference>
<dbReference type="HAMAP" id="MF_00101">
    <property type="entry name" value="AcpS"/>
    <property type="match status" value="1"/>
</dbReference>
<keyword evidence="11" id="KW-1185">Reference proteome</keyword>
<comment type="caution">
    <text evidence="10">The sequence shown here is derived from an EMBL/GenBank/DDBJ whole genome shotgun (WGS) entry which is preliminary data.</text>
</comment>